<dbReference type="GO" id="GO:0016114">
    <property type="term" value="P:terpenoid biosynthetic process"/>
    <property type="evidence" value="ECO:0007669"/>
    <property type="project" value="InterPro"/>
</dbReference>
<dbReference type="HAMAP" id="MF_00107">
    <property type="entry name" value="IspF"/>
    <property type="match status" value="1"/>
</dbReference>
<dbReference type="Pfam" id="PF02542">
    <property type="entry name" value="YgbB"/>
    <property type="match status" value="1"/>
</dbReference>
<comment type="caution">
    <text evidence="14">Lacks conserved residue(s) required for the propagation of feature annotation.</text>
</comment>
<evidence type="ECO:0000256" key="4">
    <source>
        <dbReference type="ARBA" id="ARBA00004709"/>
    </source>
</evidence>
<feature type="binding site" evidence="14">
    <location>
        <position position="294"/>
    </location>
    <ligand>
        <name>a divalent metal cation</name>
        <dbReference type="ChEBI" id="CHEBI:60240"/>
    </ligand>
</feature>
<feature type="binding site" evidence="14">
    <location>
        <position position="262"/>
    </location>
    <ligand>
        <name>a divalent metal cation</name>
        <dbReference type="ChEBI" id="CHEBI:60240"/>
    </ligand>
</feature>
<comment type="cofactor">
    <cofactor evidence="3 14">
        <name>a divalent metal cation</name>
        <dbReference type="ChEBI" id="CHEBI:60240"/>
    </cofactor>
</comment>
<evidence type="ECO:0000259" key="15">
    <source>
        <dbReference type="Pfam" id="PF02542"/>
    </source>
</evidence>
<comment type="similarity">
    <text evidence="7">Belongs to the IspD/TarI cytidylyltransferase family. IspD subfamily.</text>
</comment>
<comment type="similarity">
    <text evidence="14">In the N-terminal section; belongs to the IspD/TarI cytidylyltransferase family. IspD subfamily.</text>
</comment>
<keyword evidence="8 14" id="KW-0808">Transferase</keyword>
<evidence type="ECO:0000256" key="9">
    <source>
        <dbReference type="ARBA" id="ARBA00022695"/>
    </source>
</evidence>
<dbReference type="PANTHER" id="PTHR43181:SF1">
    <property type="entry name" value="2-C-METHYL-D-ERYTHRITOL 2,4-CYCLODIPHOSPHATE SYNTHASE, CHLOROPLASTIC"/>
    <property type="match status" value="1"/>
</dbReference>
<comment type="function">
    <text evidence="14">Bifunctional enzyme that catalyzes the formation of 4-diphosphocytidyl-2-C-methyl-D-erythritol from CTP and 2-C-methyl-D-erythritol 4-phosphate (MEP) (IspD), and catalyzes the conversion of 4-diphosphocytidyl-2-C-methyl-D-erythritol 2-phosphate (CDP-ME2P) to 2-C-methyl-D-erythritol 2,4-cyclodiphosphate (ME-CPP) with a corresponding release of cytidine 5-monophosphate (CMP) (IspF).</text>
</comment>
<feature type="binding site" evidence="14">
    <location>
        <begin position="308"/>
        <end position="310"/>
    </location>
    <ligand>
        <name>4-CDP-2-C-methyl-D-erythritol 2-phosphate</name>
        <dbReference type="ChEBI" id="CHEBI:57919"/>
    </ligand>
</feature>
<protein>
    <recommendedName>
        <fullName evidence="14">Bifunctional enzyme IspD/IspF</fullName>
    </recommendedName>
    <domain>
        <recommendedName>
            <fullName evidence="14">2-C-methyl-D-erythritol 4-phosphate cytidylyltransferase</fullName>
            <ecNumber evidence="14">2.7.7.60</ecNumber>
        </recommendedName>
        <alternativeName>
            <fullName evidence="14">4-diphosphocytidyl-2C-methyl-D-erythritol synthase</fullName>
        </alternativeName>
        <alternativeName>
            <fullName evidence="14">MEP cytidylyltransferase</fullName>
            <shortName evidence="14">MCT</shortName>
        </alternativeName>
    </domain>
    <domain>
        <recommendedName>
            <fullName evidence="14">2-C-methyl-D-erythritol 2,4-cyclodiphosphate synthase</fullName>
            <shortName evidence="14">MECDP-synthase</shortName>
            <shortName evidence="14">MECPP-synthase</shortName>
            <shortName evidence="14">MECPS</shortName>
            <ecNumber evidence="14">4.6.1.12</ecNumber>
        </recommendedName>
    </domain>
</protein>
<dbReference type="CDD" id="cd02516">
    <property type="entry name" value="CDP-ME_synthetase"/>
    <property type="match status" value="1"/>
</dbReference>
<dbReference type="NCBIfam" id="TIGR00151">
    <property type="entry name" value="ispF"/>
    <property type="match status" value="1"/>
</dbReference>
<dbReference type="PROSITE" id="PS01295">
    <property type="entry name" value="ISPD"/>
    <property type="match status" value="1"/>
</dbReference>
<accession>A0A067Z6A8</accession>
<dbReference type="SUPFAM" id="SSF53448">
    <property type="entry name" value="Nucleotide-diphospho-sugar transferases"/>
    <property type="match status" value="1"/>
</dbReference>
<evidence type="ECO:0000256" key="14">
    <source>
        <dbReference type="HAMAP-Rule" id="MF_01520"/>
    </source>
</evidence>
<evidence type="ECO:0000256" key="7">
    <source>
        <dbReference type="ARBA" id="ARBA00009789"/>
    </source>
</evidence>
<feature type="site" description="Transition state stabilizer" evidence="14">
    <location>
        <position position="385"/>
    </location>
</feature>
<organism evidence="16 17">
    <name type="scientific">Gluconobacter oxydans DSM 3504</name>
    <dbReference type="NCBI Taxonomy" id="1288313"/>
    <lineage>
        <taxon>Bacteria</taxon>
        <taxon>Pseudomonadati</taxon>
        <taxon>Pseudomonadota</taxon>
        <taxon>Alphaproteobacteria</taxon>
        <taxon>Acetobacterales</taxon>
        <taxon>Acetobacteraceae</taxon>
        <taxon>Gluconobacter</taxon>
    </lineage>
</organism>
<dbReference type="PANTHER" id="PTHR43181">
    <property type="entry name" value="2-C-METHYL-D-ERYTHRITOL 2,4-CYCLODIPHOSPHATE SYNTHASE, CHLOROPLASTIC"/>
    <property type="match status" value="1"/>
</dbReference>
<evidence type="ECO:0000256" key="2">
    <source>
        <dbReference type="ARBA" id="ARBA00001282"/>
    </source>
</evidence>
<evidence type="ECO:0000256" key="6">
    <source>
        <dbReference type="ARBA" id="ARBA00008480"/>
    </source>
</evidence>
<comment type="similarity">
    <text evidence="6">Belongs to the IspF family.</text>
</comment>
<sequence>MGGPHGQVEEQSHKLDVPAIPAHSSPMRIAALLLAAGRGRRFDASSQSGDNSSKQFRMLRGKPVIRRAAEALLPHVDVLLPVGDDPLLADSLEGLDILPPVSGGAERHDSVRNGLEALAKLPEPPDLVLVHDGARPCVPAEVVQNVINALKTHEGVIPAVAVIDTIKKAKDGIIVDTVPRDGLWRAQTPQGFRFGTLLELHRTQRDARTDDAALLEQAGHPVAIVEGSEDNIKLTVAEDLMRLEGVIDRNLLPRVGLGYDVHAFEEGRKLILCGIEVPHTKGLAGHSDADVGIHTLCDAIYGALAEGDIGRHFPPSDNEWKDMDSARFLVHAGERIRERGGFLVNADVTLICERPKIGPHAEAMRNRLAELLKVSVSRISVKATTSERLGFTGREEGIAATATVSIMVPDNGEA</sequence>
<dbReference type="UniPathway" id="UPA00056">
    <property type="reaction ID" value="UER00093"/>
</dbReference>
<feature type="binding site" evidence="14">
    <location>
        <position position="260"/>
    </location>
    <ligand>
        <name>a divalent metal cation</name>
        <dbReference type="ChEBI" id="CHEBI:60240"/>
    </ligand>
</feature>
<dbReference type="GO" id="GO:0008685">
    <property type="term" value="F:2-C-methyl-D-erythritol 2,4-cyclodiphosphate synthase activity"/>
    <property type="evidence" value="ECO:0007669"/>
    <property type="project" value="UniProtKB-UniRule"/>
</dbReference>
<feature type="site" description="Positions MEP for the nucleophilic attack" evidence="14">
    <location>
        <position position="180"/>
    </location>
</feature>
<dbReference type="GO" id="GO:0050518">
    <property type="term" value="F:2-C-methyl-D-erythritol 4-phosphate cytidylyltransferase activity"/>
    <property type="evidence" value="ECO:0007669"/>
    <property type="project" value="UniProtKB-UniRule"/>
</dbReference>
<feature type="binding site" evidence="14">
    <location>
        <begin position="260"/>
        <end position="262"/>
    </location>
    <ligand>
        <name>4-CDP-2-C-methyl-D-erythritol 2-phosphate</name>
        <dbReference type="ChEBI" id="CHEBI:57919"/>
    </ligand>
</feature>
<dbReference type="NCBIfam" id="NF006899">
    <property type="entry name" value="PRK09382.1"/>
    <property type="match status" value="1"/>
</dbReference>
<feature type="site" description="Transition state stabilizer" evidence="14">
    <location>
        <position position="41"/>
    </location>
</feature>
<evidence type="ECO:0000256" key="12">
    <source>
        <dbReference type="ARBA" id="ARBA00023239"/>
    </source>
</evidence>
<evidence type="ECO:0000256" key="10">
    <source>
        <dbReference type="ARBA" id="ARBA00022723"/>
    </source>
</evidence>
<dbReference type="InterPro" id="IPR020555">
    <property type="entry name" value="MECDP_synthase_CS"/>
</dbReference>
<feature type="binding site" evidence="14">
    <location>
        <begin position="384"/>
        <end position="387"/>
    </location>
    <ligand>
        <name>4-CDP-2-C-methyl-D-erythritol 2-phosphate</name>
        <dbReference type="ChEBI" id="CHEBI:57919"/>
    </ligand>
</feature>
<dbReference type="Gene3D" id="3.90.550.10">
    <property type="entry name" value="Spore Coat Polysaccharide Biosynthesis Protein SpsA, Chain A"/>
    <property type="match status" value="1"/>
</dbReference>
<dbReference type="CDD" id="cd00554">
    <property type="entry name" value="MECDP_synthase"/>
    <property type="match status" value="1"/>
</dbReference>
<feature type="site" description="Transition state stabilizer" evidence="14">
    <location>
        <position position="54"/>
    </location>
</feature>
<evidence type="ECO:0000313" key="17">
    <source>
        <dbReference type="Proteomes" id="UP000031656"/>
    </source>
</evidence>
<keyword evidence="9 14" id="KW-0548">Nucleotidyltransferase</keyword>
<dbReference type="GO" id="GO:0019288">
    <property type="term" value="P:isopentenyl diphosphate biosynthetic process, methylerythritol 4-phosphate pathway"/>
    <property type="evidence" value="ECO:0007669"/>
    <property type="project" value="UniProtKB-UniRule"/>
</dbReference>
<dbReference type="InterPro" id="IPR034683">
    <property type="entry name" value="IspD/TarI"/>
</dbReference>
<evidence type="ECO:0000313" key="16">
    <source>
        <dbReference type="EMBL" id="AHK71662.1"/>
    </source>
</evidence>
<keyword evidence="13 14" id="KW-0511">Multifunctional enzyme</keyword>
<dbReference type="Gene3D" id="3.30.1330.50">
    <property type="entry name" value="2-C-methyl-D-erythritol 2,4-cyclodiphosphate synthase"/>
    <property type="match status" value="1"/>
</dbReference>
<dbReference type="HOGENOM" id="CLU_042800_2_5_5"/>
<dbReference type="InterPro" id="IPR001228">
    <property type="entry name" value="IspD"/>
</dbReference>
<feature type="domain" description="2-C-methyl-D-erythritol 2,4-cyclodiphosphate synthase" evidence="15">
    <location>
        <begin position="254"/>
        <end position="406"/>
    </location>
</feature>
<dbReference type="GO" id="GO:0046872">
    <property type="term" value="F:metal ion binding"/>
    <property type="evidence" value="ECO:0007669"/>
    <property type="project" value="UniProtKB-KW"/>
</dbReference>
<evidence type="ECO:0000256" key="5">
    <source>
        <dbReference type="ARBA" id="ARBA00004787"/>
    </source>
</evidence>
<dbReference type="PROSITE" id="PS01350">
    <property type="entry name" value="ISPF"/>
    <property type="match status" value="1"/>
</dbReference>
<comment type="catalytic activity">
    <reaction evidence="1 14">
        <text>4-CDP-2-C-methyl-D-erythritol 2-phosphate = 2-C-methyl-D-erythritol 2,4-cyclic diphosphate + CMP</text>
        <dbReference type="Rhea" id="RHEA:23864"/>
        <dbReference type="ChEBI" id="CHEBI:57919"/>
        <dbReference type="ChEBI" id="CHEBI:58483"/>
        <dbReference type="ChEBI" id="CHEBI:60377"/>
        <dbReference type="EC" id="4.6.1.12"/>
    </reaction>
</comment>
<evidence type="ECO:0000256" key="8">
    <source>
        <dbReference type="ARBA" id="ARBA00022679"/>
    </source>
</evidence>
<keyword evidence="12 14" id="KW-0456">Lyase</keyword>
<dbReference type="InterPro" id="IPR003526">
    <property type="entry name" value="MECDP_synthase"/>
</dbReference>
<dbReference type="InterPro" id="IPR018294">
    <property type="entry name" value="ISPD_synthase_CS"/>
</dbReference>
<dbReference type="InterPro" id="IPR036571">
    <property type="entry name" value="MECDP_synthase_sf"/>
</dbReference>
<keyword evidence="11 14" id="KW-0414">Isoprene biosynthesis</keyword>
<gene>
    <name evidence="14 16" type="primary">ispDF</name>
    <name evidence="16" type="ORF">GLS_c17850</name>
</gene>
<evidence type="ECO:0000256" key="13">
    <source>
        <dbReference type="ARBA" id="ARBA00023268"/>
    </source>
</evidence>
<dbReference type="NCBIfam" id="TIGR00453">
    <property type="entry name" value="ispD"/>
    <property type="match status" value="1"/>
</dbReference>
<feature type="site" description="Transition state stabilizer" evidence="14">
    <location>
        <position position="286"/>
    </location>
</feature>
<dbReference type="EMBL" id="CP004373">
    <property type="protein sequence ID" value="AHK71662.1"/>
    <property type="molecule type" value="Genomic_DNA"/>
</dbReference>
<keyword evidence="10 14" id="KW-0479">Metal-binding</keyword>
<feature type="binding site" evidence="14">
    <location>
        <position position="391"/>
    </location>
    <ligand>
        <name>4-CDP-2-C-methyl-D-erythritol 2-phosphate</name>
        <dbReference type="ChEBI" id="CHEBI:57919"/>
    </ligand>
</feature>
<evidence type="ECO:0000256" key="3">
    <source>
        <dbReference type="ARBA" id="ARBA00001968"/>
    </source>
</evidence>
<feature type="binding site" evidence="14">
    <location>
        <position position="394"/>
    </location>
    <ligand>
        <name>4-CDP-2-C-methyl-D-erythritol 2-phosphate</name>
        <dbReference type="ChEBI" id="CHEBI:57919"/>
    </ligand>
</feature>
<dbReference type="EC" id="4.6.1.12" evidence="14"/>
<feature type="region of interest" description="2-C-methyl-D-erythritol 4-phosphate cytidylyltransferase" evidence="14">
    <location>
        <begin position="1"/>
        <end position="253"/>
    </location>
</feature>
<feature type="binding site" evidence="14">
    <location>
        <begin position="286"/>
        <end position="287"/>
    </location>
    <ligand>
        <name>4-CDP-2-C-methyl-D-erythritol 2-phosphate</name>
        <dbReference type="ChEBI" id="CHEBI:57919"/>
    </ligand>
</feature>
<dbReference type="FunFam" id="3.30.1330.50:FF:000003">
    <property type="entry name" value="2-C-methyl-D-erythritol 2,4-cyclodiphosphate synthase"/>
    <property type="match status" value="1"/>
</dbReference>
<dbReference type="HAMAP" id="MF_00108">
    <property type="entry name" value="IspD"/>
    <property type="match status" value="1"/>
</dbReference>
<dbReference type="KEGG" id="goy:GLS_c17850"/>
<dbReference type="Pfam" id="PF01128">
    <property type="entry name" value="IspD"/>
    <property type="match status" value="1"/>
</dbReference>
<dbReference type="InterPro" id="IPR029044">
    <property type="entry name" value="Nucleotide-diphossugar_trans"/>
</dbReference>
<comment type="pathway">
    <text evidence="4 14">Isoprenoid biosynthesis; isopentenyl diphosphate biosynthesis via DXP pathway; isopentenyl diphosphate from 1-deoxy-D-xylulose 5-phosphate: step 4/6.</text>
</comment>
<reference evidence="16 17" key="1">
    <citation type="journal article" date="2015" name="Appl. Microbiol. Biotechnol.">
        <title>The consequence of an additional NADH dehydrogenase paralog on the growth of Gluconobacter oxydans DSM3504.</title>
        <authorList>
            <person name="Kostner D."/>
            <person name="Luchterhand B."/>
            <person name="Junker A."/>
            <person name="Volland S."/>
            <person name="Daniel R."/>
            <person name="Buchs J."/>
            <person name="Liebl W."/>
            <person name="Ehrenreich A."/>
        </authorList>
    </citation>
    <scope>NUCLEOTIDE SEQUENCE [LARGE SCALE GENOMIC DNA]</scope>
    <source>
        <strain evidence="16">DSM 3504</strain>
    </source>
</reference>
<dbReference type="HAMAP" id="MF_01520">
    <property type="entry name" value="IspDF"/>
    <property type="match status" value="1"/>
</dbReference>
<dbReference type="AlphaFoldDB" id="A0A067Z6A8"/>
<dbReference type="SUPFAM" id="SSF69765">
    <property type="entry name" value="IpsF-like"/>
    <property type="match status" value="1"/>
</dbReference>
<comment type="pathway">
    <text evidence="5 14">Isoprenoid biosynthesis; isopentenyl diphosphate biosynthesis via DXP pathway; isopentenyl diphosphate from 1-deoxy-D-xylulose 5-phosphate: step 2/6.</text>
</comment>
<evidence type="ECO:0000256" key="11">
    <source>
        <dbReference type="ARBA" id="ARBA00023229"/>
    </source>
</evidence>
<comment type="catalytic activity">
    <reaction evidence="2 14">
        <text>2-C-methyl-D-erythritol 4-phosphate + CTP + H(+) = 4-CDP-2-C-methyl-D-erythritol + diphosphate</text>
        <dbReference type="Rhea" id="RHEA:13429"/>
        <dbReference type="ChEBI" id="CHEBI:15378"/>
        <dbReference type="ChEBI" id="CHEBI:33019"/>
        <dbReference type="ChEBI" id="CHEBI:37563"/>
        <dbReference type="ChEBI" id="CHEBI:57823"/>
        <dbReference type="ChEBI" id="CHEBI:58262"/>
        <dbReference type="EC" id="2.7.7.60"/>
    </reaction>
</comment>
<dbReference type="InterPro" id="IPR026596">
    <property type="entry name" value="IspD/F"/>
</dbReference>
<feature type="region of interest" description="2-C-methyl-D-erythritol 2,4-cyclodiphosphate synthase" evidence="14">
    <location>
        <begin position="254"/>
        <end position="414"/>
    </location>
</feature>
<evidence type="ECO:0000256" key="1">
    <source>
        <dbReference type="ARBA" id="ARBA00000200"/>
    </source>
</evidence>
<dbReference type="EC" id="2.7.7.60" evidence="14"/>
<name>A0A067Z6A8_GLUOY</name>
<proteinExistence type="inferred from homology"/>
<feature type="site" description="Positions MEP for the nucleophilic attack" evidence="14">
    <location>
        <position position="233"/>
    </location>
</feature>
<comment type="similarity">
    <text evidence="14">In the C-terminal section; belongs to the IspF family.</text>
</comment>
<dbReference type="Proteomes" id="UP000031656">
    <property type="component" value="Chromosome"/>
</dbReference>